<dbReference type="PROSITE" id="PS00195">
    <property type="entry name" value="GLUTAREDOXIN_1"/>
    <property type="match status" value="1"/>
</dbReference>
<dbReference type="OrthoDB" id="418495at2759"/>
<dbReference type="PROSITE" id="PS51354">
    <property type="entry name" value="GLUTAREDOXIN_2"/>
    <property type="match status" value="1"/>
</dbReference>
<evidence type="ECO:0000256" key="4">
    <source>
        <dbReference type="ARBA" id="ARBA00023157"/>
    </source>
</evidence>
<name>A0A3N2PJ04_SODAK</name>
<dbReference type="Proteomes" id="UP000272025">
    <property type="component" value="Unassembled WGS sequence"/>
</dbReference>
<feature type="domain" description="Glutaredoxin" evidence="8">
    <location>
        <begin position="17"/>
        <end position="79"/>
    </location>
</feature>
<dbReference type="FunFam" id="3.40.30.10:FF:000026">
    <property type="entry name" value="Glutaredoxin 2"/>
    <property type="match status" value="1"/>
</dbReference>
<sequence>MAQHKQIVESYIKENKVVVFSKTYCPYCKSTKQTLDDLGAKYLAVELDKRDDGSELQAALQEISNQRTVPNTFIGQKHIGGNSDLQALLKSGELQTLLKNAGALEA</sequence>
<evidence type="ECO:0000256" key="7">
    <source>
        <dbReference type="ARBA" id="ARBA00047960"/>
    </source>
</evidence>
<evidence type="ECO:0000313" key="10">
    <source>
        <dbReference type="Proteomes" id="UP000272025"/>
    </source>
</evidence>
<evidence type="ECO:0000256" key="1">
    <source>
        <dbReference type="ARBA" id="ARBA00000217"/>
    </source>
</evidence>
<dbReference type="GO" id="GO:0034599">
    <property type="term" value="P:cellular response to oxidative stress"/>
    <property type="evidence" value="ECO:0007669"/>
    <property type="project" value="TreeGrafter"/>
</dbReference>
<dbReference type="CDD" id="cd03419">
    <property type="entry name" value="GRX_GRXh_1_2_like"/>
    <property type="match status" value="1"/>
</dbReference>
<keyword evidence="3" id="KW-0249">Electron transport</keyword>
<accession>A0A3N2PJ04</accession>
<dbReference type="InterPro" id="IPR011767">
    <property type="entry name" value="GLR_AS"/>
</dbReference>
<dbReference type="EMBL" id="ML119069">
    <property type="protein sequence ID" value="ROT34522.1"/>
    <property type="molecule type" value="Genomic_DNA"/>
</dbReference>
<dbReference type="SUPFAM" id="SSF52833">
    <property type="entry name" value="Thioredoxin-like"/>
    <property type="match status" value="1"/>
</dbReference>
<reference evidence="9 10" key="1">
    <citation type="journal article" date="2018" name="Mol. Ecol.">
        <title>The obligate alkalophilic soda-lake fungus Sodiomyces alkalinus has shifted to a protein diet.</title>
        <authorList>
            <person name="Grum-Grzhimaylo A.A."/>
            <person name="Falkoski D.L."/>
            <person name="van den Heuvel J."/>
            <person name="Valero-Jimenez C.A."/>
            <person name="Min B."/>
            <person name="Choi I.G."/>
            <person name="Lipzen A."/>
            <person name="Daum C.G."/>
            <person name="Aanen D.K."/>
            <person name="Tsang A."/>
            <person name="Henrissat B."/>
            <person name="Bilanenko E.N."/>
            <person name="de Vries R.P."/>
            <person name="van Kan J.A.L."/>
            <person name="Grigoriev I.V."/>
            <person name="Debets A.J.M."/>
        </authorList>
    </citation>
    <scope>NUCLEOTIDE SEQUENCE [LARGE SCALE GENOMIC DNA]</scope>
    <source>
        <strain evidence="9 10">F11</strain>
    </source>
</reference>
<keyword evidence="2" id="KW-0813">Transport</keyword>
<keyword evidence="4" id="KW-1015">Disulfide bond</keyword>
<comment type="catalytic activity">
    <reaction evidence="7">
        <text>RX + glutathione = an S-substituted glutathione + a halide anion + H(+)</text>
        <dbReference type="Rhea" id="RHEA:16437"/>
        <dbReference type="ChEBI" id="CHEBI:15378"/>
        <dbReference type="ChEBI" id="CHEBI:16042"/>
        <dbReference type="ChEBI" id="CHEBI:17792"/>
        <dbReference type="ChEBI" id="CHEBI:57925"/>
        <dbReference type="ChEBI" id="CHEBI:90779"/>
        <dbReference type="EC" id="2.5.1.18"/>
    </reaction>
</comment>
<dbReference type="Pfam" id="PF00462">
    <property type="entry name" value="Glutaredoxin"/>
    <property type="match status" value="1"/>
</dbReference>
<proteinExistence type="predicted"/>
<evidence type="ECO:0000256" key="3">
    <source>
        <dbReference type="ARBA" id="ARBA00022982"/>
    </source>
</evidence>
<dbReference type="PANTHER" id="PTHR45694:SF18">
    <property type="entry name" value="GLUTAREDOXIN-1-RELATED"/>
    <property type="match status" value="1"/>
</dbReference>
<evidence type="ECO:0000256" key="6">
    <source>
        <dbReference type="ARBA" id="ARBA00035808"/>
    </source>
</evidence>
<dbReference type="GO" id="GO:0015038">
    <property type="term" value="F:glutathione disulfide oxidoreductase activity"/>
    <property type="evidence" value="ECO:0007669"/>
    <property type="project" value="TreeGrafter"/>
</dbReference>
<dbReference type="AlphaFoldDB" id="A0A3N2PJ04"/>
<dbReference type="PROSITE" id="PS00194">
    <property type="entry name" value="THIOREDOXIN_1"/>
    <property type="match status" value="1"/>
</dbReference>
<dbReference type="InterPro" id="IPR011899">
    <property type="entry name" value="Glutaredoxin_euk/vir"/>
</dbReference>
<dbReference type="InterPro" id="IPR017937">
    <property type="entry name" value="Thioredoxin_CS"/>
</dbReference>
<keyword evidence="10" id="KW-1185">Reference proteome</keyword>
<dbReference type="InterPro" id="IPR002109">
    <property type="entry name" value="Glutaredoxin"/>
</dbReference>
<dbReference type="PRINTS" id="PR00160">
    <property type="entry name" value="GLUTAREDOXIN"/>
</dbReference>
<dbReference type="GeneID" id="39577007"/>
<dbReference type="PANTHER" id="PTHR45694">
    <property type="entry name" value="GLUTAREDOXIN 2"/>
    <property type="match status" value="1"/>
</dbReference>
<evidence type="ECO:0000256" key="2">
    <source>
        <dbReference type="ARBA" id="ARBA00022448"/>
    </source>
</evidence>
<gene>
    <name evidence="9" type="ORF">SODALDRAFT_286346</name>
</gene>
<dbReference type="InterPro" id="IPR014025">
    <property type="entry name" value="Glutaredoxin_subgr"/>
</dbReference>
<dbReference type="RefSeq" id="XP_028462328.1">
    <property type="nucleotide sequence ID" value="XM_028608529.1"/>
</dbReference>
<dbReference type="InterPro" id="IPR036249">
    <property type="entry name" value="Thioredoxin-like_sf"/>
</dbReference>
<evidence type="ECO:0000256" key="5">
    <source>
        <dbReference type="ARBA" id="ARBA00023284"/>
    </source>
</evidence>
<dbReference type="GO" id="GO:0004364">
    <property type="term" value="F:glutathione transferase activity"/>
    <property type="evidence" value="ECO:0007669"/>
    <property type="project" value="UniProtKB-EC"/>
</dbReference>
<dbReference type="GO" id="GO:0005737">
    <property type="term" value="C:cytoplasm"/>
    <property type="evidence" value="ECO:0007669"/>
    <property type="project" value="TreeGrafter"/>
</dbReference>
<dbReference type="Gene3D" id="3.40.30.10">
    <property type="entry name" value="Glutaredoxin"/>
    <property type="match status" value="1"/>
</dbReference>
<comment type="catalytic activity">
    <reaction evidence="6">
        <text>1-chloro-2,4-dinitrobenzene + glutathione = 2,4-dinitrophenyl-S-glutathione + chloride + H(+)</text>
        <dbReference type="Rhea" id="RHEA:51220"/>
        <dbReference type="ChEBI" id="CHEBI:15378"/>
        <dbReference type="ChEBI" id="CHEBI:17996"/>
        <dbReference type="ChEBI" id="CHEBI:34718"/>
        <dbReference type="ChEBI" id="CHEBI:57925"/>
        <dbReference type="ChEBI" id="CHEBI:133977"/>
        <dbReference type="EC" id="2.5.1.18"/>
    </reaction>
</comment>
<dbReference type="GO" id="GO:0005634">
    <property type="term" value="C:nucleus"/>
    <property type="evidence" value="ECO:0007669"/>
    <property type="project" value="TreeGrafter"/>
</dbReference>
<protein>
    <submittedName>
        <fullName evidence="9">Glutaredoxin</fullName>
    </submittedName>
</protein>
<keyword evidence="5" id="KW-0676">Redox-active center</keyword>
<evidence type="ECO:0000259" key="8">
    <source>
        <dbReference type="Pfam" id="PF00462"/>
    </source>
</evidence>
<organism evidence="9 10">
    <name type="scientific">Sodiomyces alkalinus (strain CBS 110278 / VKM F-3762 / F11)</name>
    <name type="common">Alkaliphilic filamentous fungus</name>
    <dbReference type="NCBI Taxonomy" id="1314773"/>
    <lineage>
        <taxon>Eukaryota</taxon>
        <taxon>Fungi</taxon>
        <taxon>Dikarya</taxon>
        <taxon>Ascomycota</taxon>
        <taxon>Pezizomycotina</taxon>
        <taxon>Sordariomycetes</taxon>
        <taxon>Hypocreomycetidae</taxon>
        <taxon>Glomerellales</taxon>
        <taxon>Plectosphaerellaceae</taxon>
        <taxon>Sodiomyces</taxon>
    </lineage>
</organism>
<dbReference type="GO" id="GO:0004602">
    <property type="term" value="F:glutathione peroxidase activity"/>
    <property type="evidence" value="ECO:0007669"/>
    <property type="project" value="UniProtKB-EC"/>
</dbReference>
<dbReference type="NCBIfam" id="TIGR02180">
    <property type="entry name" value="GRX_euk"/>
    <property type="match status" value="1"/>
</dbReference>
<comment type="catalytic activity">
    <reaction evidence="1">
        <text>2 glutathione + H2O2 = glutathione disulfide + 2 H2O</text>
        <dbReference type="Rhea" id="RHEA:16833"/>
        <dbReference type="ChEBI" id="CHEBI:15377"/>
        <dbReference type="ChEBI" id="CHEBI:16240"/>
        <dbReference type="ChEBI" id="CHEBI:57925"/>
        <dbReference type="ChEBI" id="CHEBI:58297"/>
        <dbReference type="EC" id="1.11.1.9"/>
    </reaction>
</comment>
<dbReference type="STRING" id="1314773.A0A3N2PJ04"/>
<evidence type="ECO:0000313" key="9">
    <source>
        <dbReference type="EMBL" id="ROT34522.1"/>
    </source>
</evidence>